<dbReference type="PANTHER" id="PTHR46014:SF1">
    <property type="entry name" value="TETRATRICOPEPTIDE REPEAT PROTEIN 1"/>
    <property type="match status" value="1"/>
</dbReference>
<protein>
    <submittedName>
        <fullName evidence="3">Uncharacterized protein</fullName>
    </submittedName>
</protein>
<dbReference type="SMART" id="SM00028">
    <property type="entry name" value="TPR"/>
    <property type="match status" value="2"/>
</dbReference>
<keyword evidence="1" id="KW-0802">TPR repeat</keyword>
<dbReference type="EMBL" id="RWJN01000030">
    <property type="protein sequence ID" value="TCD69988.1"/>
    <property type="molecule type" value="Genomic_DNA"/>
</dbReference>
<dbReference type="SUPFAM" id="SSF48452">
    <property type="entry name" value="TPR-like"/>
    <property type="match status" value="1"/>
</dbReference>
<dbReference type="AlphaFoldDB" id="A0A4R0RZK2"/>
<dbReference type="InterPro" id="IPR052769">
    <property type="entry name" value="TPR_domain_protein"/>
</dbReference>
<comment type="caution">
    <text evidence="3">The sequence shown here is derived from an EMBL/GenBank/DDBJ whole genome shotgun (WGS) entry which is preliminary data.</text>
</comment>
<keyword evidence="4" id="KW-1185">Reference proteome</keyword>
<gene>
    <name evidence="3" type="ORF">EIP91_005577</name>
</gene>
<name>A0A4R0RZK2_9APHY</name>
<feature type="compositionally biased region" description="Acidic residues" evidence="2">
    <location>
        <begin position="97"/>
        <end position="113"/>
    </location>
</feature>
<dbReference type="Gene3D" id="1.25.40.10">
    <property type="entry name" value="Tetratricopeptide repeat domain"/>
    <property type="match status" value="1"/>
</dbReference>
<feature type="region of interest" description="Disordered" evidence="2">
    <location>
        <begin position="69"/>
        <end position="129"/>
    </location>
</feature>
<feature type="region of interest" description="Disordered" evidence="2">
    <location>
        <begin position="1"/>
        <end position="35"/>
    </location>
</feature>
<sequence>MTSSSSPAESSGSQEYLPAHDISAEDAQSLNDEDIKKLLQEAGDLKEEGNEHFRDQSWDEALAVYRSALGRLPKRKVPVTPQRKSDKGKGKARDTDASSDEEEEGEDNPEEPSSETTVDTPEPTELERECAKTRAVLSSNIGACFVKLGDHKEAVAACTEALHDDPTYVRALQRRAASNEQIGSWSALASAQEGTSTPMLGGYYTSTHPSYRLHQVA</sequence>
<proteinExistence type="predicted"/>
<dbReference type="Proteomes" id="UP000292702">
    <property type="component" value="Unassembled WGS sequence"/>
</dbReference>
<organism evidence="3 4">
    <name type="scientific">Steccherinum ochraceum</name>
    <dbReference type="NCBI Taxonomy" id="92696"/>
    <lineage>
        <taxon>Eukaryota</taxon>
        <taxon>Fungi</taxon>
        <taxon>Dikarya</taxon>
        <taxon>Basidiomycota</taxon>
        <taxon>Agaricomycotina</taxon>
        <taxon>Agaricomycetes</taxon>
        <taxon>Polyporales</taxon>
        <taxon>Steccherinaceae</taxon>
        <taxon>Steccherinum</taxon>
    </lineage>
</organism>
<reference evidence="3 4" key="1">
    <citation type="submission" date="2018-11" db="EMBL/GenBank/DDBJ databases">
        <title>Genome assembly of Steccherinum ochraceum LE-BIN_3174, the white-rot fungus of the Steccherinaceae family (The Residual Polyporoid clade, Polyporales, Basidiomycota).</title>
        <authorList>
            <person name="Fedorova T.V."/>
            <person name="Glazunova O.A."/>
            <person name="Landesman E.O."/>
            <person name="Moiseenko K.V."/>
            <person name="Psurtseva N.V."/>
            <person name="Savinova O.S."/>
            <person name="Shakhova N.V."/>
            <person name="Tyazhelova T.V."/>
            <person name="Vasina D.V."/>
        </authorList>
    </citation>
    <scope>NUCLEOTIDE SEQUENCE [LARGE SCALE GENOMIC DNA]</scope>
    <source>
        <strain evidence="3 4">LE-BIN_3174</strain>
    </source>
</reference>
<dbReference type="STRING" id="92696.A0A4R0RZK2"/>
<feature type="repeat" description="TPR" evidence="1">
    <location>
        <begin position="135"/>
        <end position="168"/>
    </location>
</feature>
<dbReference type="PANTHER" id="PTHR46014">
    <property type="entry name" value="TETRATRICOPEPTIDE REPEAT PROTEIN 1"/>
    <property type="match status" value="1"/>
</dbReference>
<evidence type="ECO:0000313" key="3">
    <source>
        <dbReference type="EMBL" id="TCD69988.1"/>
    </source>
</evidence>
<feature type="compositionally biased region" description="Basic and acidic residues" evidence="2">
    <location>
        <begin position="83"/>
        <end position="96"/>
    </location>
</feature>
<accession>A0A4R0RZK2</accession>
<evidence type="ECO:0000256" key="1">
    <source>
        <dbReference type="PROSITE-ProRule" id="PRU00339"/>
    </source>
</evidence>
<feature type="compositionally biased region" description="Low complexity" evidence="2">
    <location>
        <begin position="1"/>
        <end position="13"/>
    </location>
</feature>
<dbReference type="InterPro" id="IPR011990">
    <property type="entry name" value="TPR-like_helical_dom_sf"/>
</dbReference>
<dbReference type="OrthoDB" id="1872379at2759"/>
<evidence type="ECO:0000256" key="2">
    <source>
        <dbReference type="SAM" id="MobiDB-lite"/>
    </source>
</evidence>
<dbReference type="PROSITE" id="PS50005">
    <property type="entry name" value="TPR"/>
    <property type="match status" value="1"/>
</dbReference>
<dbReference type="InterPro" id="IPR019734">
    <property type="entry name" value="TPR_rpt"/>
</dbReference>
<evidence type="ECO:0000313" key="4">
    <source>
        <dbReference type="Proteomes" id="UP000292702"/>
    </source>
</evidence>